<gene>
    <name evidence="2" type="ORF">FGM01_14260</name>
</gene>
<dbReference type="RefSeq" id="WP_143411868.1">
    <property type="nucleotide sequence ID" value="NZ_VHSF01000005.1"/>
</dbReference>
<dbReference type="GO" id="GO:0005509">
    <property type="term" value="F:calcium ion binding"/>
    <property type="evidence" value="ECO:0007669"/>
    <property type="project" value="InterPro"/>
</dbReference>
<protein>
    <recommendedName>
        <fullName evidence="4">Calcium-binding protein</fullName>
    </recommendedName>
</protein>
<feature type="region of interest" description="Disordered" evidence="1">
    <location>
        <begin position="199"/>
        <end position="223"/>
    </location>
</feature>
<organism evidence="2 3">
    <name type="scientific">Christiangramia sabulilitoris</name>
    <dbReference type="NCBI Taxonomy" id="2583991"/>
    <lineage>
        <taxon>Bacteria</taxon>
        <taxon>Pseudomonadati</taxon>
        <taxon>Bacteroidota</taxon>
        <taxon>Flavobacteriia</taxon>
        <taxon>Flavobacteriales</taxon>
        <taxon>Flavobacteriaceae</taxon>
        <taxon>Christiangramia</taxon>
    </lineage>
</organism>
<dbReference type="EMBL" id="VHSF01000005">
    <property type="protein sequence ID" value="TRO63303.1"/>
    <property type="molecule type" value="Genomic_DNA"/>
</dbReference>
<proteinExistence type="predicted"/>
<dbReference type="PROSITE" id="PS51257">
    <property type="entry name" value="PROKAR_LIPOPROTEIN"/>
    <property type="match status" value="1"/>
</dbReference>
<evidence type="ECO:0000313" key="2">
    <source>
        <dbReference type="EMBL" id="TRO63303.1"/>
    </source>
</evidence>
<name>A0A550HX53_9FLAO</name>
<keyword evidence="3" id="KW-1185">Reference proteome</keyword>
<accession>A0A550HX53</accession>
<feature type="compositionally biased region" description="Polar residues" evidence="1">
    <location>
        <begin position="309"/>
        <end position="318"/>
    </location>
</feature>
<reference evidence="2 3" key="1">
    <citation type="submission" date="2019-06" db="EMBL/GenBank/DDBJ databases">
        <title>Gramella sabulilitoris sp. nov., isolated from a marine sand.</title>
        <authorList>
            <person name="Yoon J.-H."/>
        </authorList>
    </citation>
    <scope>NUCLEOTIDE SEQUENCE [LARGE SCALE GENOMIC DNA]</scope>
    <source>
        <strain evidence="2 3">HSMS-1</strain>
    </source>
</reference>
<feature type="compositionally biased region" description="Acidic residues" evidence="1">
    <location>
        <begin position="208"/>
        <end position="223"/>
    </location>
</feature>
<dbReference type="Gene3D" id="4.10.1080.10">
    <property type="entry name" value="TSP type-3 repeat"/>
    <property type="match status" value="1"/>
</dbReference>
<feature type="region of interest" description="Disordered" evidence="1">
    <location>
        <begin position="309"/>
        <end position="330"/>
    </location>
</feature>
<sequence>MRRFLTGIFILGLLTACDDGEIIVTSFDFEDSTLQFCDGPDRNVIYAINNDDVFESISLEYSNSQFQTDANGNIIPPSQEIISFPLTGSNRIIYRIYNSEVSSGNNTYFCSVVPPSEPRVIEEWLSGTGATVFIITGFTDETANADPDSDDLTNIEEGWILGGPYQDSDEDGIPDYLDRDDDGDNVPTDLELLNSANDPVNEAGLRDTDEDGIPNYLDDDDDNDGVLTRYEVSEDDLDNPVAFTTAEGISNYLNDQQTQEIIHDEYIRHDINRNYGYRIDIDNLKFVKQDGSGESIQFENYNFGTLRSSSVPFSQCPSQDPDCEPTEEEI</sequence>
<dbReference type="InterPro" id="IPR028974">
    <property type="entry name" value="TSP_type-3_rpt"/>
</dbReference>
<comment type="caution">
    <text evidence="2">The sequence shown here is derived from an EMBL/GenBank/DDBJ whole genome shotgun (WGS) entry which is preliminary data.</text>
</comment>
<evidence type="ECO:0008006" key="4">
    <source>
        <dbReference type="Google" id="ProtNLM"/>
    </source>
</evidence>
<feature type="compositionally biased region" description="Acidic residues" evidence="1">
    <location>
        <begin position="321"/>
        <end position="330"/>
    </location>
</feature>
<evidence type="ECO:0000256" key="1">
    <source>
        <dbReference type="SAM" id="MobiDB-lite"/>
    </source>
</evidence>
<evidence type="ECO:0000313" key="3">
    <source>
        <dbReference type="Proteomes" id="UP000315131"/>
    </source>
</evidence>
<dbReference type="OrthoDB" id="1159446at2"/>
<dbReference type="Proteomes" id="UP000315131">
    <property type="component" value="Unassembled WGS sequence"/>
</dbReference>
<dbReference type="AlphaFoldDB" id="A0A550HX53"/>